<proteinExistence type="inferred from homology"/>
<evidence type="ECO:0000256" key="2">
    <source>
        <dbReference type="ARBA" id="ARBA00010944"/>
    </source>
</evidence>
<evidence type="ECO:0000256" key="6">
    <source>
        <dbReference type="RuleBase" id="RU364082"/>
    </source>
</evidence>
<dbReference type="Pfam" id="PF04321">
    <property type="entry name" value="RmlD_sub_bind"/>
    <property type="match status" value="1"/>
</dbReference>
<evidence type="ECO:0000313" key="8">
    <source>
        <dbReference type="EMBL" id="KDA01918.1"/>
    </source>
</evidence>
<dbReference type="RefSeq" id="WP_035539419.1">
    <property type="nucleotide sequence ID" value="NZ_ARYL01000020.1"/>
</dbReference>
<dbReference type="AlphaFoldDB" id="A0A059G649"/>
<evidence type="ECO:0000313" key="9">
    <source>
        <dbReference type="Proteomes" id="UP000024942"/>
    </source>
</evidence>
<dbReference type="Proteomes" id="UP000024942">
    <property type="component" value="Unassembled WGS sequence"/>
</dbReference>
<dbReference type="UniPathway" id="UPA00124"/>
<dbReference type="InterPro" id="IPR005913">
    <property type="entry name" value="dTDP_dehydrorham_reduct"/>
</dbReference>
<protein>
    <recommendedName>
        <fullName evidence="4 6">dTDP-4-dehydrorhamnose reductase</fullName>
        <ecNumber evidence="3 6">1.1.1.133</ecNumber>
    </recommendedName>
</protein>
<name>A0A059G649_9PROT</name>
<comment type="function">
    <text evidence="6">Catalyzes the reduction of dTDP-6-deoxy-L-lyxo-4-hexulose to yield dTDP-L-rhamnose.</text>
</comment>
<keyword evidence="6" id="KW-0560">Oxidoreductase</keyword>
<evidence type="ECO:0000259" key="7">
    <source>
        <dbReference type="Pfam" id="PF04321"/>
    </source>
</evidence>
<dbReference type="NCBIfam" id="TIGR01214">
    <property type="entry name" value="rmlD"/>
    <property type="match status" value="1"/>
</dbReference>
<dbReference type="InterPro" id="IPR029903">
    <property type="entry name" value="RmlD-like-bd"/>
</dbReference>
<comment type="catalytic activity">
    <reaction evidence="5 6">
        <text>dTDP-beta-L-rhamnose + NADP(+) = dTDP-4-dehydro-beta-L-rhamnose + NADPH + H(+)</text>
        <dbReference type="Rhea" id="RHEA:21796"/>
        <dbReference type="ChEBI" id="CHEBI:15378"/>
        <dbReference type="ChEBI" id="CHEBI:57510"/>
        <dbReference type="ChEBI" id="CHEBI:57783"/>
        <dbReference type="ChEBI" id="CHEBI:58349"/>
        <dbReference type="ChEBI" id="CHEBI:62830"/>
        <dbReference type="EC" id="1.1.1.133"/>
    </reaction>
</comment>
<dbReference type="EMBL" id="ARYL01000020">
    <property type="protein sequence ID" value="KDA01918.1"/>
    <property type="molecule type" value="Genomic_DNA"/>
</dbReference>
<comment type="similarity">
    <text evidence="2 6">Belongs to the dTDP-4-dehydrorhamnose reductase family.</text>
</comment>
<comment type="caution">
    <text evidence="8">The sequence shown here is derived from an EMBL/GenBank/DDBJ whole genome shotgun (WGS) entry which is preliminary data.</text>
</comment>
<feature type="domain" description="RmlD-like substrate binding" evidence="7">
    <location>
        <begin position="5"/>
        <end position="286"/>
    </location>
</feature>
<comment type="pathway">
    <text evidence="1 6">Carbohydrate biosynthesis; dTDP-L-rhamnose biosynthesis.</text>
</comment>
<gene>
    <name evidence="8" type="ORF">HOC_13414</name>
</gene>
<evidence type="ECO:0000256" key="4">
    <source>
        <dbReference type="ARBA" id="ARBA00017099"/>
    </source>
</evidence>
<dbReference type="CDD" id="cd05254">
    <property type="entry name" value="dTDP_HR_like_SDR_e"/>
    <property type="match status" value="1"/>
</dbReference>
<dbReference type="PATRIC" id="fig|1280953.3.peg.2700"/>
<dbReference type="GO" id="GO:0008831">
    <property type="term" value="F:dTDP-4-dehydrorhamnose reductase activity"/>
    <property type="evidence" value="ECO:0007669"/>
    <property type="project" value="UniProtKB-EC"/>
</dbReference>
<reference evidence="8 9" key="1">
    <citation type="journal article" date="2014" name="Antonie Van Leeuwenhoek">
        <title>Hyphomonas beringensis sp. nov. and Hyphomonas chukchiensis sp. nov., isolated from surface seawater of the Bering Sea and Chukchi Sea.</title>
        <authorList>
            <person name="Li C."/>
            <person name="Lai Q."/>
            <person name="Li G."/>
            <person name="Dong C."/>
            <person name="Wang J."/>
            <person name="Liao Y."/>
            <person name="Shao Z."/>
        </authorList>
    </citation>
    <scope>NUCLEOTIDE SEQUENCE [LARGE SCALE GENOMIC DNA]</scope>
    <source>
        <strain evidence="8 9">SCH89</strain>
    </source>
</reference>
<dbReference type="Gene3D" id="3.90.25.10">
    <property type="entry name" value="UDP-galactose 4-epimerase, domain 1"/>
    <property type="match status" value="1"/>
</dbReference>
<dbReference type="SUPFAM" id="SSF51735">
    <property type="entry name" value="NAD(P)-binding Rossmann-fold domains"/>
    <property type="match status" value="1"/>
</dbReference>
<dbReference type="eggNOG" id="COG1091">
    <property type="taxonomic scope" value="Bacteria"/>
</dbReference>
<comment type="cofactor">
    <cofactor evidence="6">
        <name>Mg(2+)</name>
        <dbReference type="ChEBI" id="CHEBI:18420"/>
    </cofactor>
    <text evidence="6">Binds 1 Mg(2+) ion per monomer.</text>
</comment>
<evidence type="ECO:0000256" key="5">
    <source>
        <dbReference type="ARBA" id="ARBA00048200"/>
    </source>
</evidence>
<dbReference type="EC" id="1.1.1.133" evidence="3 6"/>
<keyword evidence="9" id="KW-1185">Reference proteome</keyword>
<dbReference type="GO" id="GO:0019305">
    <property type="term" value="P:dTDP-rhamnose biosynthetic process"/>
    <property type="evidence" value="ECO:0007669"/>
    <property type="project" value="UniProtKB-UniPathway"/>
</dbReference>
<dbReference type="STRING" id="1280953.HOC_13414"/>
<keyword evidence="6" id="KW-0521">NADP</keyword>
<dbReference type="Gene3D" id="3.40.50.720">
    <property type="entry name" value="NAD(P)-binding Rossmann-like Domain"/>
    <property type="match status" value="1"/>
</dbReference>
<dbReference type="PANTHER" id="PTHR10491">
    <property type="entry name" value="DTDP-4-DEHYDRORHAMNOSE REDUCTASE"/>
    <property type="match status" value="1"/>
</dbReference>
<dbReference type="OrthoDB" id="9803892at2"/>
<evidence type="ECO:0000256" key="1">
    <source>
        <dbReference type="ARBA" id="ARBA00004781"/>
    </source>
</evidence>
<accession>A0A059G649</accession>
<dbReference type="PANTHER" id="PTHR10491:SF4">
    <property type="entry name" value="METHIONINE ADENOSYLTRANSFERASE 2 SUBUNIT BETA"/>
    <property type="match status" value="1"/>
</dbReference>
<organism evidence="8 9">
    <name type="scientific">Hyphomonas oceanitis SCH89</name>
    <dbReference type="NCBI Taxonomy" id="1280953"/>
    <lineage>
        <taxon>Bacteria</taxon>
        <taxon>Pseudomonadati</taxon>
        <taxon>Pseudomonadota</taxon>
        <taxon>Alphaproteobacteria</taxon>
        <taxon>Hyphomonadales</taxon>
        <taxon>Hyphomonadaceae</taxon>
        <taxon>Hyphomonas</taxon>
    </lineage>
</organism>
<dbReference type="InterPro" id="IPR036291">
    <property type="entry name" value="NAD(P)-bd_dom_sf"/>
</dbReference>
<sequence length="296" mass="31141">MAEGTILVIGRTGQVAQALAHVGGASVICLGRPDADLKRPETLARAIDLHKPVAVINAGGFTLVDQAEAEPDEARILNVDGPSGLALACKAAGVPLIHLSTDCVFDGELARAYRPDDVTAPICIYGQTKLDGELAVADAYARHLVVRVSWIFSQFGHNFVRTMLKLAQTRDRVSVVSDQVGCPTYAPALAAGLLEMARQAAQPGFSGCGTYHLAGAGETDRASLARSIFAESERHGGPVAQVDAIPTSTYPTPATRPLNARLDITRTTDIFGVQLPDWQDGLAATVPALIQEIANA</sequence>
<evidence type="ECO:0000256" key="3">
    <source>
        <dbReference type="ARBA" id="ARBA00012929"/>
    </source>
</evidence>